<feature type="coiled-coil region" evidence="1">
    <location>
        <begin position="1370"/>
        <end position="1432"/>
    </location>
</feature>
<name>A0ABR2YZG2_9CHLO</name>
<feature type="compositionally biased region" description="Basic and acidic residues" evidence="2">
    <location>
        <begin position="1169"/>
        <end position="1179"/>
    </location>
</feature>
<dbReference type="Proteomes" id="UP001491310">
    <property type="component" value="Unassembled WGS sequence"/>
</dbReference>
<feature type="region of interest" description="Disordered" evidence="2">
    <location>
        <begin position="1434"/>
        <end position="1478"/>
    </location>
</feature>
<feature type="compositionally biased region" description="Polar residues" evidence="2">
    <location>
        <begin position="72"/>
        <end position="81"/>
    </location>
</feature>
<feature type="compositionally biased region" description="Basic and acidic residues" evidence="2">
    <location>
        <begin position="179"/>
        <end position="189"/>
    </location>
</feature>
<evidence type="ECO:0000313" key="4">
    <source>
        <dbReference type="Proteomes" id="UP001491310"/>
    </source>
</evidence>
<keyword evidence="4" id="KW-1185">Reference proteome</keyword>
<feature type="region of interest" description="Disordered" evidence="2">
    <location>
        <begin position="47"/>
        <end position="116"/>
    </location>
</feature>
<accession>A0ABR2YZG2</accession>
<feature type="compositionally biased region" description="Low complexity" evidence="2">
    <location>
        <begin position="1181"/>
        <end position="1193"/>
    </location>
</feature>
<keyword evidence="1" id="KW-0175">Coiled coil</keyword>
<evidence type="ECO:0000256" key="2">
    <source>
        <dbReference type="SAM" id="MobiDB-lite"/>
    </source>
</evidence>
<feature type="coiled-coil region" evidence="1">
    <location>
        <begin position="746"/>
        <end position="996"/>
    </location>
</feature>
<feature type="compositionally biased region" description="Polar residues" evidence="2">
    <location>
        <begin position="1601"/>
        <end position="1633"/>
    </location>
</feature>
<feature type="region of interest" description="Disordered" evidence="2">
    <location>
        <begin position="408"/>
        <end position="432"/>
    </location>
</feature>
<feature type="compositionally biased region" description="Low complexity" evidence="2">
    <location>
        <begin position="464"/>
        <end position="476"/>
    </location>
</feature>
<feature type="compositionally biased region" description="Basic and acidic residues" evidence="2">
    <location>
        <begin position="1194"/>
        <end position="1206"/>
    </location>
</feature>
<proteinExistence type="predicted"/>
<dbReference type="PANTHER" id="PTHR18937:SF171">
    <property type="entry name" value="SPORULATION PROTEIN SPO15"/>
    <property type="match status" value="1"/>
</dbReference>
<feature type="compositionally biased region" description="Low complexity" evidence="2">
    <location>
        <begin position="1469"/>
        <end position="1478"/>
    </location>
</feature>
<feature type="region of interest" description="Disordered" evidence="2">
    <location>
        <begin position="664"/>
        <end position="683"/>
    </location>
</feature>
<feature type="region of interest" description="Disordered" evidence="2">
    <location>
        <begin position="155"/>
        <end position="189"/>
    </location>
</feature>
<dbReference type="EMBL" id="JALJOT010000002">
    <property type="protein sequence ID" value="KAK9917150.1"/>
    <property type="molecule type" value="Genomic_DNA"/>
</dbReference>
<comment type="caution">
    <text evidence="3">The sequence shown here is derived from an EMBL/GenBank/DDBJ whole genome shotgun (WGS) entry which is preliminary data.</text>
</comment>
<organism evidence="3 4">
    <name type="scientific">Coccomyxa subellipsoidea</name>
    <dbReference type="NCBI Taxonomy" id="248742"/>
    <lineage>
        <taxon>Eukaryota</taxon>
        <taxon>Viridiplantae</taxon>
        <taxon>Chlorophyta</taxon>
        <taxon>core chlorophytes</taxon>
        <taxon>Trebouxiophyceae</taxon>
        <taxon>Trebouxiophyceae incertae sedis</taxon>
        <taxon>Coccomyxaceae</taxon>
        <taxon>Coccomyxa</taxon>
    </lineage>
</organism>
<evidence type="ECO:0000256" key="1">
    <source>
        <dbReference type="SAM" id="Coils"/>
    </source>
</evidence>
<reference evidence="3 4" key="1">
    <citation type="journal article" date="2024" name="Nat. Commun.">
        <title>Phylogenomics reveals the evolutionary origins of lichenization in chlorophyte algae.</title>
        <authorList>
            <person name="Puginier C."/>
            <person name="Libourel C."/>
            <person name="Otte J."/>
            <person name="Skaloud P."/>
            <person name="Haon M."/>
            <person name="Grisel S."/>
            <person name="Petersen M."/>
            <person name="Berrin J.G."/>
            <person name="Delaux P.M."/>
            <person name="Dal Grande F."/>
            <person name="Keller J."/>
        </authorList>
    </citation>
    <scope>NUCLEOTIDE SEQUENCE [LARGE SCALE GENOMIC DNA]</scope>
    <source>
        <strain evidence="3 4">SAG 216-7</strain>
    </source>
</reference>
<evidence type="ECO:0000313" key="3">
    <source>
        <dbReference type="EMBL" id="KAK9917150.1"/>
    </source>
</evidence>
<feature type="compositionally biased region" description="Polar residues" evidence="2">
    <location>
        <begin position="165"/>
        <end position="174"/>
    </location>
</feature>
<protein>
    <submittedName>
        <fullName evidence="3">Uncharacterized protein</fullName>
    </submittedName>
</protein>
<dbReference type="PANTHER" id="PTHR18937">
    <property type="entry name" value="STRUCTURAL MAINTENANCE OF CHROMOSOMES SMC FAMILY MEMBER"/>
    <property type="match status" value="1"/>
</dbReference>
<feature type="compositionally biased region" description="Acidic residues" evidence="2">
    <location>
        <begin position="1663"/>
        <end position="1676"/>
    </location>
</feature>
<feature type="region of interest" description="Disordered" evidence="2">
    <location>
        <begin position="1598"/>
        <end position="1693"/>
    </location>
</feature>
<sequence length="1764" mass="189343">MQQADRKEELRLAGLKKLEQFKKKRAAQGSRNKAAAVDVVTVEGDLLSGEDQEGFYDSPSPGLENHDPQTPKVGNSVQKKNSAAPDPNELASLDKEQPGITVRKPQVVGMDNPDDGFHDALEIMAASSGTEEGSSALEDVMERLQAQLNAALAAREQEEQELAVSQRQTESAVSQLRDAQLRMDHLQEENEKLTAELGEIKAKGSGDAEALSRAKQHAAELSEDLEAANRELEDVGDFRREVAQMRQREVARKEELEGTQERLKQMQAELTAVKAAARTNVAELERLRTITLPKQEGEGALSVAALKEDLAAAQERVTELEAVLQSSSPGLPSDKEARKAERAAKRWQLRLKEAEERVADLNARAGLAKQRITILEQELDASEGTAKDLQAQLAQQKTTAAAQHAELQRKLSKTSEALARSQRQAKQADAEAEQMEKAFRVLQHEMAEMGRKMAVDANAEGKGSRASAEAQASAAAERARLEQQVRQLRGELASAQSGAAADRGDFEKRLADLDKHLHDMRGAAAKTQGQIRQKTEEVRQLEATLAETRAEADGRLSKIRAELSAVRSEAAARARDLENQLADARVSKSVSPRQESLAKADTAERRILELEAQLDASPAQDQAEAHKHRAAEEVASMEKEVTALSEQLERLNSELEQIESQRLQATEEAAGAKRALSQMESQASITQGTSQTLQTELQKLVVQLATEQSGHQKAAARAQELQDLLLATESAAAATQNDLSAAVEAKDSLQAALSETTAQAEAVKADLAATKGELASAHAALAAAESELEAGVQQRAAEAAAASESLLGSKAALAQAEATAQALQERIDMGAEEAAEAQTQNAELQCLLEEADAGHKLAEVTCRSAELEAELAQAREAAVQLQETQASTTGELSAKLASLQEKTARVQELEGSLAFLEAQHTSLAEEADSREAQAEEAQAQAKRMETELEESRRLLAEAQAERETLSEMVTGWEEAFAQAQQEIEALKAAAAASREVEAGVANMEDLEGLRSKLRGAVKKGKAIDKARAELEDTVAMLRADLEASAATGELAQAHANALEEEMAARDQALVDARAEVARLSSSLQGAQDSKERLENDLAAAKGEVQEVQSEAHSKLSAAERALHAKEAELADVHNQLVDALQQVQDLQAAINEARSAEEQGRGSMAAELAESRRQLDEVTHQLADAQQRQARAASKAEKQADRADKWESECIGATVRAESAEAKLDRIRAELAEAQAAAAKLPAALTNLEAARQQLHTSEEAAAALEAALAQNDERLAKEGDVADRLTETLAQIEAMQAEAHTMQAQLTSLQNGAAQLKARAEEADAVKAQLEAQCTAAEASLGAKTAALLQLEARLGREAADVAAARGSADELRQKNMQLALQLERVSQQLAASEESRIESDAMYEEVLARLQQQEDRAEDAEQSLLRLHQLQGKRPLQEEQLPPPDAARPSGHTAAEDETAASFVEPQQQQQQSNEDLAAMVAADAGTALAMLARAEARAGGVAQRIGRSHSLVAALEGQAANITAQLPQMQEVVECAAKLDAQVGALALALEEQQADLEHKAQHLASLAGEQVHALQQEKAELCGALEAAEADRDTLEQRLSQMQAATPSRSSFPASAHQSPEQLTTQLLQRSHASAAASALAPNPAHSRKATTTRRPDDYDAEAALLDDEEDGSPSNSGDPYTPHPSRLGAEFRPLTSVALLQSAPPQAASAAQQIDRVISTSLRWLQGQPYGRVGLLLYLFAVHVLLILCQFSTHATGMP</sequence>
<gene>
    <name evidence="3" type="ORF">WJX75_001334</name>
</gene>
<feature type="compositionally biased region" description="Low complexity" evidence="2">
    <location>
        <begin position="1635"/>
        <end position="1649"/>
    </location>
</feature>
<dbReference type="SUPFAM" id="SSF57997">
    <property type="entry name" value="Tropomyosin"/>
    <property type="match status" value="1"/>
</dbReference>
<feature type="region of interest" description="Disordered" evidence="2">
    <location>
        <begin position="1154"/>
        <end position="1206"/>
    </location>
</feature>
<feature type="region of interest" description="Disordered" evidence="2">
    <location>
        <begin position="458"/>
        <end position="478"/>
    </location>
</feature>